<evidence type="ECO:0000313" key="4">
    <source>
        <dbReference type="EMBL" id="GAH21760.1"/>
    </source>
</evidence>
<dbReference type="GO" id="GO:0071770">
    <property type="term" value="P:DIM/DIP cell wall layer assembly"/>
    <property type="evidence" value="ECO:0007669"/>
    <property type="project" value="TreeGrafter"/>
</dbReference>
<dbReference type="GO" id="GO:0005886">
    <property type="term" value="C:plasma membrane"/>
    <property type="evidence" value="ECO:0007669"/>
    <property type="project" value="TreeGrafter"/>
</dbReference>
<sequence length="191" mass="21183">MEKIAVIGLSCLFPGAKTYEVFWRNLMGQKDLRSLATEEQLGVDARGFYDPQKGKADKYYCMKGGYIHDFELDPTGFQLSPEFIQGLDDVFQWSLYVAREALKDSGYWGNADVLARCGAILGNLSFPTKSSNHLFLPVYHQAIESSLRSLLEDKDFNLAPFSPLRKTSPDNGRISGYPAAVIAQALSLSGV</sequence>
<organism evidence="4">
    <name type="scientific">marine sediment metagenome</name>
    <dbReference type="NCBI Taxonomy" id="412755"/>
    <lineage>
        <taxon>unclassified sequences</taxon>
        <taxon>metagenomes</taxon>
        <taxon>ecological metagenomes</taxon>
    </lineage>
</organism>
<evidence type="ECO:0000259" key="3">
    <source>
        <dbReference type="Pfam" id="PF00109"/>
    </source>
</evidence>
<reference evidence="4" key="1">
    <citation type="journal article" date="2014" name="Front. Microbiol.">
        <title>High frequency of phylogenetically diverse reductive dehalogenase-homologous genes in deep subseafloor sedimentary metagenomes.</title>
        <authorList>
            <person name="Kawai M."/>
            <person name="Futagami T."/>
            <person name="Toyoda A."/>
            <person name="Takaki Y."/>
            <person name="Nishi S."/>
            <person name="Hori S."/>
            <person name="Arai W."/>
            <person name="Tsubouchi T."/>
            <person name="Morono Y."/>
            <person name="Uchiyama I."/>
            <person name="Ito T."/>
            <person name="Fujiyama A."/>
            <person name="Inagaki F."/>
            <person name="Takami H."/>
        </authorList>
    </citation>
    <scope>NUCLEOTIDE SEQUENCE</scope>
    <source>
        <strain evidence="4">Expedition CK06-06</strain>
    </source>
</reference>
<dbReference type="PANTHER" id="PTHR43775">
    <property type="entry name" value="FATTY ACID SYNTHASE"/>
    <property type="match status" value="1"/>
</dbReference>
<protein>
    <recommendedName>
        <fullName evidence="3">Beta-ketoacyl synthase-like N-terminal domain-containing protein</fullName>
    </recommendedName>
</protein>
<gene>
    <name evidence="4" type="ORF">S03H2_04681</name>
</gene>
<evidence type="ECO:0000256" key="1">
    <source>
        <dbReference type="ARBA" id="ARBA00022450"/>
    </source>
</evidence>
<dbReference type="Gene3D" id="3.40.47.10">
    <property type="match status" value="1"/>
</dbReference>
<accession>X1EN18</accession>
<dbReference type="SUPFAM" id="SSF53901">
    <property type="entry name" value="Thiolase-like"/>
    <property type="match status" value="1"/>
</dbReference>
<comment type="caution">
    <text evidence="4">The sequence shown here is derived from an EMBL/GenBank/DDBJ whole genome shotgun (WGS) entry which is preliminary data.</text>
</comment>
<dbReference type="GO" id="GO:0006633">
    <property type="term" value="P:fatty acid biosynthetic process"/>
    <property type="evidence" value="ECO:0007669"/>
    <property type="project" value="TreeGrafter"/>
</dbReference>
<feature type="non-terminal residue" evidence="4">
    <location>
        <position position="191"/>
    </location>
</feature>
<dbReference type="Pfam" id="PF00109">
    <property type="entry name" value="ketoacyl-synt"/>
    <property type="match status" value="1"/>
</dbReference>
<dbReference type="PANTHER" id="PTHR43775:SF37">
    <property type="entry name" value="SI:DKEY-61P9.11"/>
    <property type="match status" value="1"/>
</dbReference>
<dbReference type="GO" id="GO:0005737">
    <property type="term" value="C:cytoplasm"/>
    <property type="evidence" value="ECO:0007669"/>
    <property type="project" value="TreeGrafter"/>
</dbReference>
<proteinExistence type="predicted"/>
<dbReference type="GO" id="GO:0004312">
    <property type="term" value="F:fatty acid synthase activity"/>
    <property type="evidence" value="ECO:0007669"/>
    <property type="project" value="TreeGrafter"/>
</dbReference>
<name>X1EN18_9ZZZZ</name>
<keyword evidence="1" id="KW-0596">Phosphopantetheine</keyword>
<evidence type="ECO:0000256" key="2">
    <source>
        <dbReference type="ARBA" id="ARBA00022553"/>
    </source>
</evidence>
<dbReference type="InterPro" id="IPR050091">
    <property type="entry name" value="PKS_NRPS_Biosynth_Enz"/>
</dbReference>
<feature type="domain" description="Beta-ketoacyl synthase-like N-terminal" evidence="3">
    <location>
        <begin position="1"/>
        <end position="190"/>
    </location>
</feature>
<keyword evidence="2" id="KW-0597">Phosphoprotein</keyword>
<dbReference type="InterPro" id="IPR016039">
    <property type="entry name" value="Thiolase-like"/>
</dbReference>
<dbReference type="InterPro" id="IPR014030">
    <property type="entry name" value="Ketoacyl_synth_N"/>
</dbReference>
<dbReference type="EMBL" id="BARU01001882">
    <property type="protein sequence ID" value="GAH21760.1"/>
    <property type="molecule type" value="Genomic_DNA"/>
</dbReference>
<dbReference type="AlphaFoldDB" id="X1EN18"/>